<organism evidence="9 10">
    <name type="scientific">Apiospora rasikravindrae</name>
    <dbReference type="NCBI Taxonomy" id="990691"/>
    <lineage>
        <taxon>Eukaryota</taxon>
        <taxon>Fungi</taxon>
        <taxon>Dikarya</taxon>
        <taxon>Ascomycota</taxon>
        <taxon>Pezizomycotina</taxon>
        <taxon>Sordariomycetes</taxon>
        <taxon>Xylariomycetidae</taxon>
        <taxon>Amphisphaeriales</taxon>
        <taxon>Apiosporaceae</taxon>
        <taxon>Apiospora</taxon>
    </lineage>
</organism>
<dbReference type="CDD" id="cd12148">
    <property type="entry name" value="fungal_TF_MHR"/>
    <property type="match status" value="1"/>
</dbReference>
<reference evidence="9 10" key="1">
    <citation type="submission" date="2023-01" db="EMBL/GenBank/DDBJ databases">
        <title>Analysis of 21 Apiospora genomes using comparative genomics revels a genus with tremendous synthesis potential of carbohydrate active enzymes and secondary metabolites.</title>
        <authorList>
            <person name="Sorensen T."/>
        </authorList>
    </citation>
    <scope>NUCLEOTIDE SEQUENCE [LARGE SCALE GENOMIC DNA]</scope>
    <source>
        <strain evidence="9 10">CBS 33761</strain>
    </source>
</reference>
<feature type="compositionally biased region" description="Polar residues" evidence="7">
    <location>
        <begin position="166"/>
        <end position="184"/>
    </location>
</feature>
<keyword evidence="3" id="KW-0805">Transcription regulation</keyword>
<dbReference type="InterPro" id="IPR002110">
    <property type="entry name" value="Ankyrin_rpt"/>
</dbReference>
<evidence type="ECO:0000256" key="3">
    <source>
        <dbReference type="ARBA" id="ARBA00023015"/>
    </source>
</evidence>
<dbReference type="PANTHER" id="PTHR31313:SF4">
    <property type="entry name" value="CONIDIAL DEVELOPMENT PROTEIN FLUFFY"/>
    <property type="match status" value="1"/>
</dbReference>
<feature type="compositionally biased region" description="Polar residues" evidence="7">
    <location>
        <begin position="192"/>
        <end position="211"/>
    </location>
</feature>
<evidence type="ECO:0000256" key="6">
    <source>
        <dbReference type="ARBA" id="ARBA00023242"/>
    </source>
</evidence>
<dbReference type="InterPro" id="IPR007219">
    <property type="entry name" value="XnlR_reg_dom"/>
</dbReference>
<dbReference type="SUPFAM" id="SSF48403">
    <property type="entry name" value="Ankyrin repeat"/>
    <property type="match status" value="1"/>
</dbReference>
<keyword evidence="2" id="KW-0862">Zinc</keyword>
<dbReference type="Gene3D" id="1.25.40.20">
    <property type="entry name" value="Ankyrin repeat-containing domain"/>
    <property type="match status" value="1"/>
</dbReference>
<sequence>MVAASHSIRKLLRSLSLSGSDDVRIRGLRQASSRCIFDILSGECEGDAKTIVRRLRQAATSPEDSSNKNELEVIEGLLLRLQDVPEDEIAGLVAPVRSGEALSEVDSRRNKIDLLRHRLYHNKSIVSALSESQYKEEVPARLDAGQGVDATSQWLEHAVPPEESAASDTVNTGVPLPRTTSSAGFSGDGKSDQQNLASPGNKKQSQSTGTNFPPEVLMWTTNMSSYFRVSPRILSQQMFSGAADQNFMDHMSTPLQMSDMNPRTWTSVTQDMSLVQHLLALYFCWEYPIFATIHKEYFLADFLSGRQRYCSTGLVNAILALGCLFSSEAGSDCNPVYLRSLSDQFFKQSLRSSAQASTQYSLVNIQALGILSLRELRCGRNAEGRYYAGQSMRLAIEMGLNKVGHDGEEGHVAVATTTFWGAFALDNAWTLVMGLLPLTSRGPLLPSRPPIHPDIEASPWAPYPNEGNNVPEALRLGTNFTPPVFFVHIYYNCSVLLLFRPFIRLRIDGSHVIPQDVCTEAADTVRGLIRSYAQLYGLQRSPSFLPYLTLITATMHLTVASVKELESSAATATAQSAMLTNDVQHVIATAPLDLRDLASAVGSLAAQDEMPRSRLAPDVTDALRQGISHLTEMERYNHTAKEALDTLEHLCALWTDGGAHTEAQQQQQAQSFIAFSFHVQGQFRVASGISLRETVRHFSAFPKNPETLLREFLSSNAFEQWPDPYGPDKYRPLCQMVTVWGNEQDLLTALHYIQTSIGPAWFQAPENSQGISFCASRLGYLDILDVILANSVDINTTNRHGVTALHNAVLGLLFSYKACSYLLDRGAALDGSAVVMSVFHLACYHTDDVEIPKLLWSHGADVQHAFEIRLDELPKGSTPSQPQ</sequence>
<evidence type="ECO:0000256" key="1">
    <source>
        <dbReference type="ARBA" id="ARBA00022723"/>
    </source>
</evidence>
<feature type="domain" description="Xylanolytic transcriptional activator regulatory" evidence="8">
    <location>
        <begin position="280"/>
        <end position="439"/>
    </location>
</feature>
<dbReference type="Pfam" id="PF12796">
    <property type="entry name" value="Ank_2"/>
    <property type="match status" value="1"/>
</dbReference>
<dbReference type="Proteomes" id="UP001444661">
    <property type="component" value="Unassembled WGS sequence"/>
</dbReference>
<evidence type="ECO:0000259" key="8">
    <source>
        <dbReference type="Pfam" id="PF04082"/>
    </source>
</evidence>
<protein>
    <recommendedName>
        <fullName evidence="8">Xylanolytic transcriptional activator regulatory domain-containing protein</fullName>
    </recommendedName>
</protein>
<evidence type="ECO:0000313" key="9">
    <source>
        <dbReference type="EMBL" id="KAK8045472.1"/>
    </source>
</evidence>
<evidence type="ECO:0000256" key="4">
    <source>
        <dbReference type="ARBA" id="ARBA00023125"/>
    </source>
</evidence>
<keyword evidence="4" id="KW-0238">DNA-binding</keyword>
<evidence type="ECO:0000313" key="10">
    <source>
        <dbReference type="Proteomes" id="UP001444661"/>
    </source>
</evidence>
<accession>A0ABR1TGF1</accession>
<dbReference type="EMBL" id="JAQQWK010000003">
    <property type="protein sequence ID" value="KAK8045472.1"/>
    <property type="molecule type" value="Genomic_DNA"/>
</dbReference>
<keyword evidence="5" id="KW-0804">Transcription</keyword>
<evidence type="ECO:0000256" key="5">
    <source>
        <dbReference type="ARBA" id="ARBA00023163"/>
    </source>
</evidence>
<evidence type="ECO:0000256" key="7">
    <source>
        <dbReference type="SAM" id="MobiDB-lite"/>
    </source>
</evidence>
<keyword evidence="1" id="KW-0479">Metal-binding</keyword>
<keyword evidence="6" id="KW-0539">Nucleus</keyword>
<comment type="caution">
    <text evidence="9">The sequence shown here is derived from an EMBL/GenBank/DDBJ whole genome shotgun (WGS) entry which is preliminary data.</text>
</comment>
<feature type="region of interest" description="Disordered" evidence="7">
    <location>
        <begin position="159"/>
        <end position="214"/>
    </location>
</feature>
<dbReference type="PANTHER" id="PTHR31313">
    <property type="entry name" value="TY1 ENHANCER ACTIVATOR"/>
    <property type="match status" value="1"/>
</dbReference>
<name>A0ABR1TGF1_9PEZI</name>
<gene>
    <name evidence="9" type="ORF">PG993_005496</name>
</gene>
<dbReference type="Pfam" id="PF04082">
    <property type="entry name" value="Fungal_trans"/>
    <property type="match status" value="1"/>
</dbReference>
<proteinExistence type="predicted"/>
<evidence type="ECO:0000256" key="2">
    <source>
        <dbReference type="ARBA" id="ARBA00022833"/>
    </source>
</evidence>
<dbReference type="InterPro" id="IPR051615">
    <property type="entry name" value="Transcr_Regulatory_Elem"/>
</dbReference>
<dbReference type="InterPro" id="IPR036770">
    <property type="entry name" value="Ankyrin_rpt-contain_sf"/>
</dbReference>
<keyword evidence="10" id="KW-1185">Reference proteome</keyword>